<dbReference type="InterPro" id="IPR002938">
    <property type="entry name" value="FAD-bd"/>
</dbReference>
<evidence type="ECO:0000313" key="5">
    <source>
        <dbReference type="EMBL" id="CAI6088441.1"/>
    </source>
</evidence>
<name>A0AA35PZG0_9HYPO</name>
<protein>
    <recommendedName>
        <fullName evidence="4">FAD-binding domain-containing protein</fullName>
    </recommendedName>
</protein>
<keyword evidence="1" id="KW-0285">Flavoprotein</keyword>
<keyword evidence="3" id="KW-0560">Oxidoreductase</keyword>
<proteinExistence type="predicted"/>
<dbReference type="AlphaFoldDB" id="A0AA35PZG0"/>
<dbReference type="Pfam" id="PF01494">
    <property type="entry name" value="FAD_binding_3"/>
    <property type="match status" value="2"/>
</dbReference>
<keyword evidence="6" id="KW-1185">Reference proteome</keyword>
<evidence type="ECO:0000256" key="3">
    <source>
        <dbReference type="ARBA" id="ARBA00023002"/>
    </source>
</evidence>
<evidence type="ECO:0000256" key="2">
    <source>
        <dbReference type="ARBA" id="ARBA00022827"/>
    </source>
</evidence>
<organism evidence="5 6">
    <name type="scientific">Clonostachys chloroleuca</name>
    <dbReference type="NCBI Taxonomy" id="1926264"/>
    <lineage>
        <taxon>Eukaryota</taxon>
        <taxon>Fungi</taxon>
        <taxon>Dikarya</taxon>
        <taxon>Ascomycota</taxon>
        <taxon>Pezizomycotina</taxon>
        <taxon>Sordariomycetes</taxon>
        <taxon>Hypocreomycetidae</taxon>
        <taxon>Hypocreales</taxon>
        <taxon>Bionectriaceae</taxon>
        <taxon>Clonostachys</taxon>
    </lineage>
</organism>
<dbReference type="PANTHER" id="PTHR43004:SF20">
    <property type="entry name" value="2-MONOOXYGENASE, PUTATIVE (AFU_ORTHOLOGUE AFUA_1G13660)-RELATED"/>
    <property type="match status" value="1"/>
</dbReference>
<dbReference type="GO" id="GO:0016709">
    <property type="term" value="F:oxidoreductase activity, acting on paired donors, with incorporation or reduction of molecular oxygen, NAD(P)H as one donor, and incorporation of one atom of oxygen"/>
    <property type="evidence" value="ECO:0007669"/>
    <property type="project" value="UniProtKB-ARBA"/>
</dbReference>
<dbReference type="GO" id="GO:0071949">
    <property type="term" value="F:FAD binding"/>
    <property type="evidence" value="ECO:0007669"/>
    <property type="project" value="InterPro"/>
</dbReference>
<dbReference type="InterPro" id="IPR036188">
    <property type="entry name" value="FAD/NAD-bd_sf"/>
</dbReference>
<sequence length="407" mass="44990">MAENNVDVLIVGAGPAGLMLATWLAKCGVKTRIVDKRGTKVIMHASLAYICFTVPVDDCESQIDSNSDQENAIVLNIKEFITQHPGRYESFSTAIYGALMDSAKFCSPDRTNTADSLLGKVRKFKPEITIEAGTKLLRNTVILFQSLNRIFYWSTSLKITAGTVVVIVGYQIVIQSRIADQDTTLPDLINTKLKLVKKSGSKAIEYFMGQADGLQCRTLEILDSFGIRHRAWMESNHMLEICLWNPGSNGVIHRSSRLPDTIPGISRFQQVVLRQGRIERFFLDAINEFSSGGIEVERGVLPTSLDIDQSCVEDPDAYPITVNLRHLSEEEATPKQSNGSSTQDGLFRSNLMADDTADMLKASELDQKANSTETIKAKYMVGADGAHSWAIGLKLEGESTDYIWVNP</sequence>
<evidence type="ECO:0000259" key="4">
    <source>
        <dbReference type="Pfam" id="PF01494"/>
    </source>
</evidence>
<evidence type="ECO:0000313" key="6">
    <source>
        <dbReference type="Proteomes" id="UP001160390"/>
    </source>
</evidence>
<dbReference type="Gene3D" id="3.50.50.60">
    <property type="entry name" value="FAD/NAD(P)-binding domain"/>
    <property type="match status" value="1"/>
</dbReference>
<reference evidence="5" key="1">
    <citation type="submission" date="2023-01" db="EMBL/GenBank/DDBJ databases">
        <authorList>
            <person name="Piombo E."/>
        </authorList>
    </citation>
    <scope>NUCLEOTIDE SEQUENCE</scope>
</reference>
<feature type="domain" description="FAD-binding" evidence="4">
    <location>
        <begin position="208"/>
        <end position="404"/>
    </location>
</feature>
<dbReference type="EMBL" id="CABFNP030000831">
    <property type="protein sequence ID" value="CAI6088441.1"/>
    <property type="molecule type" value="Genomic_DNA"/>
</dbReference>
<dbReference type="PANTHER" id="PTHR43004">
    <property type="entry name" value="TRK SYSTEM POTASSIUM UPTAKE PROTEIN"/>
    <property type="match status" value="1"/>
</dbReference>
<dbReference type="Proteomes" id="UP001160390">
    <property type="component" value="Unassembled WGS sequence"/>
</dbReference>
<keyword evidence="2" id="KW-0274">FAD</keyword>
<gene>
    <name evidence="5" type="ORF">CCHLO57077_00018278</name>
</gene>
<dbReference type="SUPFAM" id="SSF51905">
    <property type="entry name" value="FAD/NAD(P)-binding domain"/>
    <property type="match status" value="2"/>
</dbReference>
<dbReference type="InterPro" id="IPR050641">
    <property type="entry name" value="RIFMO-like"/>
</dbReference>
<comment type="caution">
    <text evidence="5">The sequence shown here is derived from an EMBL/GenBank/DDBJ whole genome shotgun (WGS) entry which is preliminary data.</text>
</comment>
<evidence type="ECO:0000256" key="1">
    <source>
        <dbReference type="ARBA" id="ARBA00022630"/>
    </source>
</evidence>
<accession>A0AA35PZG0</accession>
<feature type="domain" description="FAD-binding" evidence="4">
    <location>
        <begin position="6"/>
        <end position="41"/>
    </location>
</feature>